<protein>
    <submittedName>
        <fullName evidence="5">Aminotransferase class V-fold PLP-dependent enzyme</fullName>
    </submittedName>
</protein>
<evidence type="ECO:0000313" key="6">
    <source>
        <dbReference type="Proteomes" id="UP000434850"/>
    </source>
</evidence>
<comment type="cofactor">
    <cofactor evidence="1 4">
        <name>pyridoxal 5'-phosphate</name>
        <dbReference type="ChEBI" id="CHEBI:597326"/>
    </cofactor>
</comment>
<dbReference type="OrthoDB" id="9773476at2"/>
<organism evidence="5 6">
    <name type="scientific">Mucilaginibacter aquatilis</name>
    <dbReference type="NCBI Taxonomy" id="1517760"/>
    <lineage>
        <taxon>Bacteria</taxon>
        <taxon>Pseudomonadati</taxon>
        <taxon>Bacteroidota</taxon>
        <taxon>Sphingobacteriia</taxon>
        <taxon>Sphingobacteriales</taxon>
        <taxon>Sphingobacteriaceae</taxon>
        <taxon>Mucilaginibacter</taxon>
    </lineage>
</organism>
<dbReference type="EMBL" id="WQLA01000003">
    <property type="protein sequence ID" value="MVN91350.1"/>
    <property type="molecule type" value="Genomic_DNA"/>
</dbReference>
<dbReference type="PROSITE" id="PS00868">
    <property type="entry name" value="CYS_MET_METAB_PP"/>
    <property type="match status" value="1"/>
</dbReference>
<keyword evidence="5" id="KW-0808">Transferase</keyword>
<dbReference type="Proteomes" id="UP000434850">
    <property type="component" value="Unassembled WGS sequence"/>
</dbReference>
<dbReference type="FunFam" id="3.40.640.10:FF:000046">
    <property type="entry name" value="Cystathionine gamma-lyase"/>
    <property type="match status" value="1"/>
</dbReference>
<dbReference type="CDD" id="cd00614">
    <property type="entry name" value="CGS_like"/>
    <property type="match status" value="1"/>
</dbReference>
<dbReference type="GO" id="GO:0005737">
    <property type="term" value="C:cytoplasm"/>
    <property type="evidence" value="ECO:0007669"/>
    <property type="project" value="TreeGrafter"/>
</dbReference>
<evidence type="ECO:0000256" key="3">
    <source>
        <dbReference type="PIRSR" id="PIRSR001434-2"/>
    </source>
</evidence>
<evidence type="ECO:0000256" key="2">
    <source>
        <dbReference type="ARBA" id="ARBA00022898"/>
    </source>
</evidence>
<dbReference type="InterPro" id="IPR015424">
    <property type="entry name" value="PyrdxlP-dep_Trfase"/>
</dbReference>
<keyword evidence="5" id="KW-0032">Aminotransferase</keyword>
<dbReference type="InterPro" id="IPR015421">
    <property type="entry name" value="PyrdxlP-dep_Trfase_major"/>
</dbReference>
<dbReference type="AlphaFoldDB" id="A0A6I4I820"/>
<gene>
    <name evidence="5" type="ORF">GO816_09475</name>
</gene>
<dbReference type="InterPro" id="IPR015422">
    <property type="entry name" value="PyrdxlP-dep_Trfase_small"/>
</dbReference>
<keyword evidence="2 3" id="KW-0663">Pyridoxal phosphate</keyword>
<feature type="modified residue" description="N6-(pyridoxal phosphate)lysine" evidence="3">
    <location>
        <position position="195"/>
    </location>
</feature>
<comment type="caution">
    <text evidence="5">The sequence shown here is derived from an EMBL/GenBank/DDBJ whole genome shotgun (WGS) entry which is preliminary data.</text>
</comment>
<keyword evidence="6" id="KW-1185">Reference proteome</keyword>
<dbReference type="Pfam" id="PF01053">
    <property type="entry name" value="Cys_Met_Meta_PP"/>
    <property type="match status" value="1"/>
</dbReference>
<dbReference type="PANTHER" id="PTHR11808">
    <property type="entry name" value="TRANS-SULFURATION ENZYME FAMILY MEMBER"/>
    <property type="match status" value="1"/>
</dbReference>
<dbReference type="PANTHER" id="PTHR11808:SF35">
    <property type="entry name" value="CYSTATHIONINE GAMMA-SYNTHASE (AFU_ORTHOLOGUE AFUA_7G01590)"/>
    <property type="match status" value="1"/>
</dbReference>
<dbReference type="RefSeq" id="WP_157541579.1">
    <property type="nucleotide sequence ID" value="NZ_WQLA01000003.1"/>
</dbReference>
<name>A0A6I4I820_9SPHI</name>
<dbReference type="InterPro" id="IPR054542">
    <property type="entry name" value="Cys_met_metab_PP"/>
</dbReference>
<evidence type="ECO:0000256" key="1">
    <source>
        <dbReference type="ARBA" id="ARBA00001933"/>
    </source>
</evidence>
<dbReference type="Gene3D" id="3.40.640.10">
    <property type="entry name" value="Type I PLP-dependent aspartate aminotransferase-like (Major domain)"/>
    <property type="match status" value="1"/>
</dbReference>
<dbReference type="GO" id="GO:0030170">
    <property type="term" value="F:pyridoxal phosphate binding"/>
    <property type="evidence" value="ECO:0007669"/>
    <property type="project" value="InterPro"/>
</dbReference>
<dbReference type="GO" id="GO:0019346">
    <property type="term" value="P:transsulfuration"/>
    <property type="evidence" value="ECO:0007669"/>
    <property type="project" value="InterPro"/>
</dbReference>
<dbReference type="GO" id="GO:0016846">
    <property type="term" value="F:carbon-sulfur lyase activity"/>
    <property type="evidence" value="ECO:0007669"/>
    <property type="project" value="TreeGrafter"/>
</dbReference>
<sequence>MKIETLAIHAANHTDASTAAVIQPIVLATTFERDEDGGYSKGFSYSRAGNPNRLSLENVLAKLEGGVDAAAFSSGNAAGMAVFQSLKPGTHIIAPDDMYHGLRNQLKILFNGILEFDFIDLNNENLLKNTIKQNTGLIWVETPSNPLLKITDIKEMVTVAHENNIKVACDNTFASPLGQQPLKLGADLVMHSTTKYLGGHSDLTGGALITPVKDEWWERIQQIQQMGGAISSPADCYWLTRSIKTLPYRMRAHAENAGLLASFLDNHANVEQVLYPGLTSHPQHELAKEQMLNFGGMLSFLVKGGVVQTERVINATKLFTSATSLGGVESLIERRAAIEGPDTKTPQNLLRVSVGLEHIDDLIADMDAALNQI</sequence>
<dbReference type="InterPro" id="IPR000277">
    <property type="entry name" value="Cys/Met-Metab_PyrdxlP-dep_enz"/>
</dbReference>
<proteinExistence type="inferred from homology"/>
<evidence type="ECO:0000313" key="5">
    <source>
        <dbReference type="EMBL" id="MVN91350.1"/>
    </source>
</evidence>
<dbReference type="Gene3D" id="3.90.1150.10">
    <property type="entry name" value="Aspartate Aminotransferase, domain 1"/>
    <property type="match status" value="1"/>
</dbReference>
<reference evidence="5 6" key="1">
    <citation type="submission" date="2019-12" db="EMBL/GenBank/DDBJ databases">
        <title>Mucilaginibacter sp. HME9299 genome sequencing and assembly.</title>
        <authorList>
            <person name="Kang H."/>
            <person name="Kim H."/>
            <person name="Joh K."/>
        </authorList>
    </citation>
    <scope>NUCLEOTIDE SEQUENCE [LARGE SCALE GENOMIC DNA]</scope>
    <source>
        <strain evidence="5 6">HME9299</strain>
    </source>
</reference>
<dbReference type="GO" id="GO:0008483">
    <property type="term" value="F:transaminase activity"/>
    <property type="evidence" value="ECO:0007669"/>
    <property type="project" value="UniProtKB-KW"/>
</dbReference>
<evidence type="ECO:0000256" key="4">
    <source>
        <dbReference type="RuleBase" id="RU362118"/>
    </source>
</evidence>
<accession>A0A6I4I820</accession>
<dbReference type="SUPFAM" id="SSF53383">
    <property type="entry name" value="PLP-dependent transferases"/>
    <property type="match status" value="1"/>
</dbReference>
<dbReference type="PIRSF" id="PIRSF001434">
    <property type="entry name" value="CGS"/>
    <property type="match status" value="1"/>
</dbReference>
<comment type="similarity">
    <text evidence="4">Belongs to the trans-sulfuration enzymes family.</text>
</comment>